<organism evidence="6 7">
    <name type="scientific">Hortaea werneckii</name>
    <name type="common">Black yeast</name>
    <name type="synonym">Cladosporium werneckii</name>
    <dbReference type="NCBI Taxonomy" id="91943"/>
    <lineage>
        <taxon>Eukaryota</taxon>
        <taxon>Fungi</taxon>
        <taxon>Dikarya</taxon>
        <taxon>Ascomycota</taxon>
        <taxon>Pezizomycotina</taxon>
        <taxon>Dothideomycetes</taxon>
        <taxon>Dothideomycetidae</taxon>
        <taxon>Mycosphaerellales</taxon>
        <taxon>Teratosphaeriaceae</taxon>
        <taxon>Hortaea</taxon>
    </lineage>
</organism>
<feature type="compositionally biased region" description="Polar residues" evidence="4">
    <location>
        <begin position="1163"/>
        <end position="1184"/>
    </location>
</feature>
<proteinExistence type="predicted"/>
<sequence>MSRPAFRHSATERRDTHSCNTPEPAGKLNRTKSDAGTPTKSASKNPAFNRSIGSVGGSSHKGGRHCAACERKAAAEGKMSFGFGGTQVGGGDLEDVTTEQLGFQSAAGEHKLRLLPSPWPADSQPPPPASLLSIASSKGLVAAAGPDILVLAQSDKLRQTLREGEAGADKVASFTPDATLQIPRVSQVAFSSDESCLVIAAEQGGGLAVYETNALTNGHKDPAFQVGTQGVKVRQLLPNPNPSDATAHLFGIVLETGQLLLADLKTKALTNNSSGSPVFHENVACACWSRLGKQIMAGKQDGTAVQIDPQGNVKAEIPRPSTLNELIDPRAQSCPLTSIYWIETNDFLIVHTPVYGQDDPNDVPAPDDSVYHIAQRPNPKSNEWSFNKVIEPTPPGFNGVRKPAHHFVSRLKDWPPNLDDTLFIISTLSTEVGMLTKSKTALDPEKPITGSFTTTLPDDTRRAGLPMSSEDGMSDTSPIGMALDLSVKEMVKKPIPNDETLDESPVPLPALYVLNNEGMLSIWYVVYNESIRQRVAFPDLVAAGGPRSLGESKQGTPAAAAAAAPAAASSPFGASAPSKPTSNAPSFGTSSSFGQPSTPGFGGASALGQKGSPWGTSSAAPNTGAGGSAFGKPAFGSATPVGGGSGSGFGSVGGLGMQNKQSVWGTPTTQPGQGSAFGQASKPFGGNASGASPFSAFAGPKKEGDAQKPSFSPFAAFGSQNKEQQKPGAGSLASPFSSFSNENNKDQTKPSPWATGSGFGGLAAQNEKKESAFGSGGSAFGTQSAQSGGSGFSFGKPSTAPESKEETMDDDSEEKKPETSGIGSSSGGGLFGAGTPFKLESTFKGDGSAKDDLPKPQNPGASLFGAGFGSALGDVGGKKGEDGPSTPIKAEPGTEEGPKLSDIPPASETKGSTTPASPPKQEKQDEQKPNPFGSSIFATQQQKQGQEEKKPFSFGSILNQPKGEEPSKDSQKSSLFGTSSLFGSQQQKPAEPAKDKPLDGLQEALNQKPKRYAGDLPPMDGGPGGGGAQPAKDKPVDGLQEALNQKPKRFVGDLPPMDGGPGGGEASKGEQEERPVAGSPPVDLGKPEQDEVPAGPADESDEDFGEEGEDEDEEQDEESEEEEEEEDEEDDEDGDEEDQDPEITDPKALSSFEARLGPKSPAAPSQQEESTTPATDKKPTSSFTPAGFPNAPFFPPPNRSTQESPRSPSPVRSFTAPQNRSGFMQQPPKSSFAQSSKPAPSPAQPARIAVPPASKVERPPSPPKGPQTPTEGELLDEEDARVQEILASEPEPKKDLPDFLAHQNYVGETGTLGVGGQIEKVFRDINSMLDTLGLNAHFLKGFVKGQEDFKKEGQRNEEDLEDESSWTLEEGSRLSEVVKSMEERLEEGRLEDVPGTVTDLNEEIGEINRARVKIAEVRKMIKSHSDPTEIAQQLSAPLSAETQGQQVELRQGVQRVQKLLGEVEEAMTLLRADLASTASASGQAGTKGSAKMPTVEAVMNTILKMTTMIEQKSGDIDVLEAQIKRLPGGLASLHLNEDYEDQLVAGLNGSKLLHGSSASPATPSRPRGNQRMLANGDAPGMSGMLGSRLRTPPSKSGRRSVMFTPEASKLGMSTASLSGSVMKKKMVDVTDEEVKTYQRKAGRRKGVTEALRAAVEGKGVKVVRMDK</sequence>
<evidence type="ECO:0000256" key="2">
    <source>
        <dbReference type="ARBA" id="ARBA00022448"/>
    </source>
</evidence>
<dbReference type="VEuPathDB" id="FungiDB:BTJ68_00084"/>
<evidence type="ECO:0000256" key="4">
    <source>
        <dbReference type="SAM" id="MobiDB-lite"/>
    </source>
</evidence>
<dbReference type="Pfam" id="PF16755">
    <property type="entry name" value="Beta-prop_NUP159_NUP214"/>
    <property type="match status" value="1"/>
</dbReference>
<dbReference type="EMBL" id="QWIQ01000031">
    <property type="protein sequence ID" value="RMZ14963.1"/>
    <property type="molecule type" value="Genomic_DNA"/>
</dbReference>
<feature type="compositionally biased region" description="Polar residues" evidence="4">
    <location>
        <begin position="34"/>
        <end position="52"/>
    </location>
</feature>
<evidence type="ECO:0000313" key="7">
    <source>
        <dbReference type="Proteomes" id="UP000281468"/>
    </source>
</evidence>
<feature type="compositionally biased region" description="Polar residues" evidence="4">
    <location>
        <begin position="658"/>
        <end position="678"/>
    </location>
</feature>
<feature type="region of interest" description="Disordered" evidence="4">
    <location>
        <begin position="1"/>
        <end position="64"/>
    </location>
</feature>
<feature type="region of interest" description="Disordered" evidence="4">
    <location>
        <begin position="569"/>
        <end position="625"/>
    </location>
</feature>
<feature type="compositionally biased region" description="Acidic residues" evidence="4">
    <location>
        <begin position="1098"/>
        <end position="1143"/>
    </location>
</feature>
<feature type="compositionally biased region" description="Low complexity" evidence="4">
    <location>
        <begin position="684"/>
        <end position="699"/>
    </location>
</feature>
<feature type="compositionally biased region" description="Basic and acidic residues" evidence="4">
    <location>
        <begin position="962"/>
        <end position="971"/>
    </location>
</feature>
<feature type="compositionally biased region" description="Polar residues" evidence="4">
    <location>
        <begin position="579"/>
        <end position="598"/>
    </location>
</feature>
<feature type="compositionally biased region" description="Low complexity" evidence="4">
    <location>
        <begin position="569"/>
        <end position="578"/>
    </location>
</feature>
<comment type="caution">
    <text evidence="6">The sequence shown here is derived from an EMBL/GenBank/DDBJ whole genome shotgun (WGS) entry which is preliminary data.</text>
</comment>
<evidence type="ECO:0000256" key="3">
    <source>
        <dbReference type="ARBA" id="ARBA00023242"/>
    </source>
</evidence>
<dbReference type="GO" id="GO:0006405">
    <property type="term" value="P:RNA export from nucleus"/>
    <property type="evidence" value="ECO:0007669"/>
    <property type="project" value="TreeGrafter"/>
</dbReference>
<dbReference type="Proteomes" id="UP000281468">
    <property type="component" value="Unassembled WGS sequence"/>
</dbReference>
<dbReference type="Gene3D" id="2.130.10.10">
    <property type="entry name" value="YVTN repeat-like/Quinoprotein amine dehydrogenase"/>
    <property type="match status" value="1"/>
</dbReference>
<feature type="region of interest" description="Disordered" evidence="4">
    <location>
        <begin position="1578"/>
        <end position="1600"/>
    </location>
</feature>
<feature type="compositionally biased region" description="Basic and acidic residues" evidence="4">
    <location>
        <begin position="841"/>
        <end position="854"/>
    </location>
</feature>
<accession>A0A3M7HNV2</accession>
<dbReference type="InterPro" id="IPR015943">
    <property type="entry name" value="WD40/YVTN_repeat-like_dom_sf"/>
</dbReference>
<dbReference type="PANTHER" id="PTHR23193:SF23">
    <property type="entry name" value="NUCLEAR PORE COMPLEX PROTEIN NUP153"/>
    <property type="match status" value="1"/>
</dbReference>
<feature type="compositionally biased region" description="Low complexity" evidence="4">
    <location>
        <begin position="860"/>
        <end position="873"/>
    </location>
</feature>
<dbReference type="GO" id="GO:0017056">
    <property type="term" value="F:structural constituent of nuclear pore"/>
    <property type="evidence" value="ECO:0007669"/>
    <property type="project" value="TreeGrafter"/>
</dbReference>
<dbReference type="GO" id="GO:0006606">
    <property type="term" value="P:protein import into nucleus"/>
    <property type="evidence" value="ECO:0007669"/>
    <property type="project" value="TreeGrafter"/>
</dbReference>
<dbReference type="GO" id="GO:0008139">
    <property type="term" value="F:nuclear localization sequence binding"/>
    <property type="evidence" value="ECO:0007669"/>
    <property type="project" value="TreeGrafter"/>
</dbReference>
<feature type="compositionally biased region" description="Low complexity" evidence="4">
    <location>
        <begin position="973"/>
        <end position="984"/>
    </location>
</feature>
<keyword evidence="2" id="KW-0813">Transport</keyword>
<feature type="domain" description="Nucleoporin Nup159/Nup146 N-terminal" evidence="5">
    <location>
        <begin position="125"/>
        <end position="520"/>
    </location>
</feature>
<evidence type="ECO:0000313" key="6">
    <source>
        <dbReference type="EMBL" id="RMZ14963.1"/>
    </source>
</evidence>
<evidence type="ECO:0000259" key="5">
    <source>
        <dbReference type="Pfam" id="PF16755"/>
    </source>
</evidence>
<feature type="compositionally biased region" description="Gly residues" evidence="4">
    <location>
        <begin position="641"/>
        <end position="656"/>
    </location>
</feature>
<dbReference type="InterPro" id="IPR026054">
    <property type="entry name" value="Nucleoporin"/>
</dbReference>
<dbReference type="SUPFAM" id="SSF117289">
    <property type="entry name" value="Nucleoporin domain"/>
    <property type="match status" value="1"/>
</dbReference>
<protein>
    <recommendedName>
        <fullName evidence="5">Nucleoporin Nup159/Nup146 N-terminal domain-containing protein</fullName>
    </recommendedName>
</protein>
<dbReference type="PANTHER" id="PTHR23193">
    <property type="entry name" value="NUCLEAR PORE COMPLEX PROTEIN NUP"/>
    <property type="match status" value="1"/>
</dbReference>
<feature type="compositionally biased region" description="Polar residues" evidence="4">
    <location>
        <begin position="1199"/>
        <end position="1224"/>
    </location>
</feature>
<name>A0A3M7HNV2_HORWE</name>
<gene>
    <name evidence="6" type="ORF">D0862_01877</name>
</gene>
<comment type="subcellular location">
    <subcellularLocation>
        <location evidence="1">Nucleus</location>
    </subcellularLocation>
</comment>
<keyword evidence="3" id="KW-0539">Nucleus</keyword>
<feature type="compositionally biased region" description="Low complexity" evidence="4">
    <location>
        <begin position="1225"/>
        <end position="1238"/>
    </location>
</feature>
<dbReference type="GO" id="GO:0005643">
    <property type="term" value="C:nuclear pore"/>
    <property type="evidence" value="ECO:0007669"/>
    <property type="project" value="TreeGrafter"/>
</dbReference>
<evidence type="ECO:0000256" key="1">
    <source>
        <dbReference type="ARBA" id="ARBA00004123"/>
    </source>
</evidence>
<dbReference type="InterPro" id="IPR039462">
    <property type="entry name" value="Nup159/Nup146_N"/>
</dbReference>
<feature type="region of interest" description="Disordered" evidence="4">
    <location>
        <begin position="1351"/>
        <end position="1372"/>
    </location>
</feature>
<reference evidence="6 7" key="1">
    <citation type="journal article" date="2018" name="BMC Genomics">
        <title>Genomic evidence for intraspecific hybridization in a clonal and extremely halotolerant yeast.</title>
        <authorList>
            <person name="Gostincar C."/>
            <person name="Stajich J.E."/>
            <person name="Zupancic J."/>
            <person name="Zalar P."/>
            <person name="Gunde-Cimerman N."/>
        </authorList>
    </citation>
    <scope>NUCLEOTIDE SEQUENCE [LARGE SCALE GENOMIC DNA]</scope>
    <source>
        <strain evidence="6 7">EXF-171</strain>
    </source>
</reference>
<feature type="region of interest" description="Disordered" evidence="4">
    <location>
        <begin position="641"/>
        <end position="1297"/>
    </location>
</feature>